<dbReference type="PANTHER" id="PTHR16301:SF20">
    <property type="entry name" value="IMPACT FAMILY MEMBER YIGZ"/>
    <property type="match status" value="1"/>
</dbReference>
<sequence>MEPEATKYQSVDKPSEEVLFKERKSKFYGYTFPIESEDAVKPILEKLHKRHPSANHVCYAWQLGVSDIRYRANDDGEPNNSAGMPIYGQIQSFDVTNILVVVVRIFGGTKLGVGGLISAYRETAKMSLENSLIMEKVLTQQITLVFEYSEMDTVMRFIKKHQLDIVDQKLHLDCEILLSIQKEMISDILEQLEAFHKISVKVHE</sequence>
<dbReference type="Gene3D" id="3.30.230.30">
    <property type="entry name" value="Impact, N-terminal domain"/>
    <property type="match status" value="1"/>
</dbReference>
<dbReference type="GO" id="GO:0006446">
    <property type="term" value="P:regulation of translational initiation"/>
    <property type="evidence" value="ECO:0007669"/>
    <property type="project" value="TreeGrafter"/>
</dbReference>
<dbReference type="InterPro" id="IPR023582">
    <property type="entry name" value="Impact"/>
</dbReference>
<proteinExistence type="inferred from homology"/>
<gene>
    <name evidence="3" type="ORF">F0361_12865</name>
</gene>
<protein>
    <submittedName>
        <fullName evidence="3">YigZ family protein</fullName>
    </submittedName>
</protein>
<dbReference type="RefSeq" id="WP_154919029.1">
    <property type="nucleotide sequence ID" value="NZ_VUOE01000002.1"/>
</dbReference>
<evidence type="ECO:0000259" key="2">
    <source>
        <dbReference type="Pfam" id="PF01205"/>
    </source>
</evidence>
<name>A0A5B2TQR6_9FLAO</name>
<dbReference type="InterPro" id="IPR036956">
    <property type="entry name" value="Impact_N_sf"/>
</dbReference>
<comment type="similarity">
    <text evidence="1">Belongs to the IMPACT family.</text>
</comment>
<dbReference type="InterPro" id="IPR020568">
    <property type="entry name" value="Ribosomal_Su5_D2-typ_SF"/>
</dbReference>
<dbReference type="Pfam" id="PF01205">
    <property type="entry name" value="Impact_N"/>
    <property type="match status" value="1"/>
</dbReference>
<evidence type="ECO:0000313" key="3">
    <source>
        <dbReference type="EMBL" id="KAA2216876.1"/>
    </source>
</evidence>
<comment type="caution">
    <text evidence="3">The sequence shown here is derived from an EMBL/GenBank/DDBJ whole genome shotgun (WGS) entry which is preliminary data.</text>
</comment>
<feature type="domain" description="Impact N-terminal" evidence="2">
    <location>
        <begin position="23"/>
        <end position="127"/>
    </location>
</feature>
<dbReference type="InterPro" id="IPR001498">
    <property type="entry name" value="Impact_N"/>
</dbReference>
<dbReference type="SUPFAM" id="SSF54211">
    <property type="entry name" value="Ribosomal protein S5 domain 2-like"/>
    <property type="match status" value="1"/>
</dbReference>
<dbReference type="Proteomes" id="UP000323188">
    <property type="component" value="Unassembled WGS sequence"/>
</dbReference>
<organism evidence="3 4">
    <name type="scientific">Maribacter flavus</name>
    <dbReference type="NCBI Taxonomy" id="1658664"/>
    <lineage>
        <taxon>Bacteria</taxon>
        <taxon>Pseudomonadati</taxon>
        <taxon>Bacteroidota</taxon>
        <taxon>Flavobacteriia</taxon>
        <taxon>Flavobacteriales</taxon>
        <taxon>Flavobacteriaceae</taxon>
        <taxon>Maribacter</taxon>
    </lineage>
</organism>
<dbReference type="AlphaFoldDB" id="A0A5B2TQR6"/>
<evidence type="ECO:0000256" key="1">
    <source>
        <dbReference type="ARBA" id="ARBA00007665"/>
    </source>
</evidence>
<reference evidence="3 4" key="1">
    <citation type="submission" date="2019-09" db="EMBL/GenBank/DDBJ databases">
        <authorList>
            <person name="Khan S.A."/>
            <person name="Jeon C.O."/>
            <person name="Chun B.H."/>
            <person name="Jeong S.E."/>
        </authorList>
    </citation>
    <scope>NUCLEOTIDE SEQUENCE [LARGE SCALE GENOMIC DNA]</scope>
    <source>
        <strain evidence="3 4">KCTC 42508</strain>
    </source>
</reference>
<accession>A0A5B2TQR6</accession>
<dbReference type="PANTHER" id="PTHR16301">
    <property type="entry name" value="IMPACT-RELATED"/>
    <property type="match status" value="1"/>
</dbReference>
<evidence type="ECO:0000313" key="4">
    <source>
        <dbReference type="Proteomes" id="UP000323188"/>
    </source>
</evidence>
<dbReference type="EMBL" id="VUOE01000002">
    <property type="protein sequence ID" value="KAA2216876.1"/>
    <property type="molecule type" value="Genomic_DNA"/>
</dbReference>
<dbReference type="GO" id="GO:0005737">
    <property type="term" value="C:cytoplasm"/>
    <property type="evidence" value="ECO:0007669"/>
    <property type="project" value="TreeGrafter"/>
</dbReference>